<gene>
    <name evidence="2" type="ORF">SMSP2_00610</name>
</gene>
<reference evidence="3" key="1">
    <citation type="submission" date="2017-02" db="EMBL/GenBank/DDBJ databases">
        <title>Comparative genomics and description of representatives of a novel lineage of planctomycetes thriving in anoxic sediments.</title>
        <authorList>
            <person name="Spring S."/>
            <person name="Bunk B."/>
            <person name="Sproer C."/>
        </authorList>
    </citation>
    <scope>NUCLEOTIDE SEQUENCE [LARGE SCALE GENOMIC DNA]</scope>
    <source>
        <strain evidence="3">SM-Chi-D1</strain>
    </source>
</reference>
<name>A0A1Q2MC38_9BACT</name>
<feature type="chain" id="PRO_5013088963" evidence="1">
    <location>
        <begin position="20"/>
        <end position="189"/>
    </location>
</feature>
<keyword evidence="1" id="KW-0732">Signal</keyword>
<evidence type="ECO:0000313" key="2">
    <source>
        <dbReference type="EMBL" id="AQQ70266.1"/>
    </source>
</evidence>
<organism evidence="2 3">
    <name type="scientific">Limihaloglobus sulfuriphilus</name>
    <dbReference type="NCBI Taxonomy" id="1851148"/>
    <lineage>
        <taxon>Bacteria</taxon>
        <taxon>Pseudomonadati</taxon>
        <taxon>Planctomycetota</taxon>
        <taxon>Phycisphaerae</taxon>
        <taxon>Sedimentisphaerales</taxon>
        <taxon>Sedimentisphaeraceae</taxon>
        <taxon>Limihaloglobus</taxon>
    </lineage>
</organism>
<evidence type="ECO:0000256" key="1">
    <source>
        <dbReference type="SAM" id="SignalP"/>
    </source>
</evidence>
<dbReference type="PROSITE" id="PS51257">
    <property type="entry name" value="PROKAR_LIPOPROTEIN"/>
    <property type="match status" value="1"/>
</dbReference>
<protein>
    <submittedName>
        <fullName evidence="2">Uncharacterized protein</fullName>
    </submittedName>
</protein>
<feature type="signal peptide" evidence="1">
    <location>
        <begin position="1"/>
        <end position="19"/>
    </location>
</feature>
<dbReference type="EMBL" id="CP019646">
    <property type="protein sequence ID" value="AQQ70266.1"/>
    <property type="molecule type" value="Genomic_DNA"/>
</dbReference>
<dbReference type="KEGG" id="pbas:SMSP2_00610"/>
<accession>A0A1Q2MC38</accession>
<dbReference type="RefSeq" id="WP_146682542.1">
    <property type="nucleotide sequence ID" value="NZ_CP019646.1"/>
</dbReference>
<sequence length="189" mass="19800" precursor="true">MKNMMITTLFLLAVAAACGSTVKFTEDNQTLIRTPGSLVTLTVESTEELTTLSVIATMDTGSDTFAGGTGKADAATYGWTADLSKNPVLSNGDQTIELELAYFPLVPTDSYPPLDGTVGYVAFTYNGGNVQISLSNGSQLTLDKNSQTVGAIASTVTVVPEPATVLVFGIGGLIMRSCLRNSSSNKRKD</sequence>
<dbReference type="Proteomes" id="UP000188181">
    <property type="component" value="Chromosome"/>
</dbReference>
<dbReference type="AlphaFoldDB" id="A0A1Q2MC38"/>
<evidence type="ECO:0000313" key="3">
    <source>
        <dbReference type="Proteomes" id="UP000188181"/>
    </source>
</evidence>
<proteinExistence type="predicted"/>
<keyword evidence="3" id="KW-1185">Reference proteome</keyword>